<keyword evidence="5" id="KW-0482">Metalloprotease</keyword>
<evidence type="ECO:0000313" key="8">
    <source>
        <dbReference type="EMBL" id="AMG36515.1"/>
    </source>
</evidence>
<proteinExistence type="inferred from homology"/>
<evidence type="ECO:0000256" key="1">
    <source>
        <dbReference type="ARBA" id="ARBA00022670"/>
    </source>
</evidence>
<dbReference type="SUPFAM" id="SSF47781">
    <property type="entry name" value="RuvA domain 2-like"/>
    <property type="match status" value="1"/>
</dbReference>
<evidence type="ECO:0000256" key="6">
    <source>
        <dbReference type="RuleBase" id="RU003797"/>
    </source>
</evidence>
<dbReference type="InterPro" id="IPR037518">
    <property type="entry name" value="MPN"/>
</dbReference>
<dbReference type="PANTHER" id="PTHR30471">
    <property type="entry name" value="DNA REPAIR PROTEIN RADC"/>
    <property type="match status" value="1"/>
</dbReference>
<comment type="similarity">
    <text evidence="6">Belongs to the UPF0758 family.</text>
</comment>
<keyword evidence="2" id="KW-0479">Metal-binding</keyword>
<dbReference type="AlphaFoldDB" id="A0A109XW57"/>
<evidence type="ECO:0000256" key="5">
    <source>
        <dbReference type="ARBA" id="ARBA00023049"/>
    </source>
</evidence>
<dbReference type="EMBL" id="CP014060">
    <property type="protein sequence ID" value="AMG36515.1"/>
    <property type="molecule type" value="Genomic_DNA"/>
</dbReference>
<evidence type="ECO:0000259" key="7">
    <source>
        <dbReference type="PROSITE" id="PS50249"/>
    </source>
</evidence>
<evidence type="ECO:0000256" key="3">
    <source>
        <dbReference type="ARBA" id="ARBA00022801"/>
    </source>
</evidence>
<dbReference type="NCBIfam" id="NF000642">
    <property type="entry name" value="PRK00024.1"/>
    <property type="match status" value="1"/>
</dbReference>
<name>A0A109XW57_ALCXX</name>
<dbReference type="InterPro" id="IPR025657">
    <property type="entry name" value="RadC_JAB"/>
</dbReference>
<dbReference type="Pfam" id="PF20582">
    <property type="entry name" value="UPF0758_N"/>
    <property type="match status" value="1"/>
</dbReference>
<dbReference type="RefSeq" id="WP_035360103.1">
    <property type="nucleotide sequence ID" value="NZ_CP014060.2"/>
</dbReference>
<evidence type="ECO:0000256" key="2">
    <source>
        <dbReference type="ARBA" id="ARBA00022723"/>
    </source>
</evidence>
<dbReference type="InterPro" id="IPR010994">
    <property type="entry name" value="RuvA_2-like"/>
</dbReference>
<dbReference type="GO" id="GO:0046872">
    <property type="term" value="F:metal ion binding"/>
    <property type="evidence" value="ECO:0007669"/>
    <property type="project" value="UniProtKB-KW"/>
</dbReference>
<dbReference type="Gene3D" id="1.10.150.20">
    <property type="entry name" value="5' to 3' exonuclease, C-terminal subdomain"/>
    <property type="match status" value="1"/>
</dbReference>
<evidence type="ECO:0000256" key="4">
    <source>
        <dbReference type="ARBA" id="ARBA00022833"/>
    </source>
</evidence>
<organism evidence="8 9">
    <name type="scientific">Alcaligenes xylosoxydans xylosoxydans</name>
    <name type="common">Achromobacter xylosoxidans</name>
    <dbReference type="NCBI Taxonomy" id="85698"/>
    <lineage>
        <taxon>Bacteria</taxon>
        <taxon>Pseudomonadati</taxon>
        <taxon>Pseudomonadota</taxon>
        <taxon>Betaproteobacteria</taxon>
        <taxon>Burkholderiales</taxon>
        <taxon>Alcaligenaceae</taxon>
        <taxon>Achromobacter</taxon>
    </lineage>
</organism>
<dbReference type="InterPro" id="IPR001405">
    <property type="entry name" value="UPF0758"/>
</dbReference>
<dbReference type="InterPro" id="IPR020891">
    <property type="entry name" value="UPF0758_CS"/>
</dbReference>
<dbReference type="SUPFAM" id="SSF102712">
    <property type="entry name" value="JAB1/MPN domain"/>
    <property type="match status" value="1"/>
</dbReference>
<dbReference type="Pfam" id="PF04002">
    <property type="entry name" value="RadC"/>
    <property type="match status" value="1"/>
</dbReference>
<accession>A0A109XW57</accession>
<sequence length="225" mass="24344">MKLSVRVSKHERPRERLLRLGASALQNTELLAIALRTGVPGLNVLDLSSQLLDRFRGLRGLLGATPEELLTVSGLGTAKACALAAILELAKRAIEEELTLASTLDHPSRVKQYCKVTLAHRRVEHCIALYLDSQLRLIASGELARGTLSQASVYPREVVREALRHHAAALIIAHNHPSGLAQPSAADLAFTRHLKQALALVDIALVDHLIVAGDDVSSMAEHGRL</sequence>
<dbReference type="GO" id="GO:0008237">
    <property type="term" value="F:metallopeptidase activity"/>
    <property type="evidence" value="ECO:0007669"/>
    <property type="project" value="UniProtKB-KW"/>
</dbReference>
<dbReference type="GO" id="GO:0006508">
    <property type="term" value="P:proteolysis"/>
    <property type="evidence" value="ECO:0007669"/>
    <property type="project" value="UniProtKB-KW"/>
</dbReference>
<reference evidence="9" key="1">
    <citation type="submission" date="2015-12" db="EMBL/GenBank/DDBJ databases">
        <title>FDA dAtabase for Regulatory Grade micrObial Sequences (FDA-ARGOS): Supporting development and validation of Infectious Disease Dx tests.</title>
        <authorList>
            <person name="Case J."/>
            <person name="Tallon L."/>
            <person name="Sadzewicz L."/>
            <person name="Sengamalay N."/>
            <person name="Ott S."/>
            <person name="Godinez A."/>
            <person name="Nagaraj S."/>
            <person name="Nadendla S."/>
            <person name="Sichtig H."/>
        </authorList>
    </citation>
    <scope>NUCLEOTIDE SEQUENCE [LARGE SCALE GENOMIC DNA]</scope>
    <source>
        <strain evidence="9">FDAARGOS_147</strain>
    </source>
</reference>
<gene>
    <name evidence="8" type="ORF">AL504_11060</name>
</gene>
<dbReference type="PROSITE" id="PS01302">
    <property type="entry name" value="UPF0758"/>
    <property type="match status" value="1"/>
</dbReference>
<feature type="domain" description="MPN" evidence="7">
    <location>
        <begin position="103"/>
        <end position="225"/>
    </location>
</feature>
<protein>
    <submittedName>
        <fullName evidence="8">JAB domain-containing protein</fullName>
    </submittedName>
</protein>
<keyword evidence="1" id="KW-0645">Protease</keyword>
<dbReference type="PANTHER" id="PTHR30471:SF3">
    <property type="entry name" value="UPF0758 PROTEIN YEES-RELATED"/>
    <property type="match status" value="1"/>
</dbReference>
<keyword evidence="4" id="KW-0862">Zinc</keyword>
<dbReference type="InterPro" id="IPR046778">
    <property type="entry name" value="UPF0758_N"/>
</dbReference>
<evidence type="ECO:0000313" key="9">
    <source>
        <dbReference type="Proteomes" id="UP000060602"/>
    </source>
</evidence>
<keyword evidence="3" id="KW-0378">Hydrolase</keyword>
<dbReference type="Gene3D" id="3.40.140.10">
    <property type="entry name" value="Cytidine Deaminase, domain 2"/>
    <property type="match status" value="1"/>
</dbReference>
<dbReference type="NCBIfam" id="TIGR00608">
    <property type="entry name" value="radc"/>
    <property type="match status" value="1"/>
</dbReference>
<dbReference type="Proteomes" id="UP000060602">
    <property type="component" value="Chromosome"/>
</dbReference>
<dbReference type="PROSITE" id="PS50249">
    <property type="entry name" value="MPN"/>
    <property type="match status" value="1"/>
</dbReference>
<dbReference type="CDD" id="cd08071">
    <property type="entry name" value="MPN_DUF2466"/>
    <property type="match status" value="1"/>
</dbReference>